<organism evidence="2 3">
    <name type="scientific">Ancylobacter koreensis</name>
    <dbReference type="NCBI Taxonomy" id="266121"/>
    <lineage>
        <taxon>Bacteria</taxon>
        <taxon>Pseudomonadati</taxon>
        <taxon>Pseudomonadota</taxon>
        <taxon>Alphaproteobacteria</taxon>
        <taxon>Hyphomicrobiales</taxon>
        <taxon>Xanthobacteraceae</taxon>
        <taxon>Ancylobacter</taxon>
    </lineage>
</organism>
<dbReference type="EMBL" id="JALKCG010000010">
    <property type="protein sequence ID" value="MCK0209932.1"/>
    <property type="molecule type" value="Genomic_DNA"/>
</dbReference>
<dbReference type="InterPro" id="IPR016032">
    <property type="entry name" value="Sig_transdc_resp-reg_C-effctor"/>
</dbReference>
<name>A0ABT0DRM4_9HYPH</name>
<dbReference type="SMART" id="SM00421">
    <property type="entry name" value="HTH_LUXR"/>
    <property type="match status" value="1"/>
</dbReference>
<protein>
    <recommendedName>
        <fullName evidence="1">HTH luxR-type domain-containing protein</fullName>
    </recommendedName>
</protein>
<sequence>MARQLNSEALAKSIDAIYEAVLLPDRWRSALKAMAEATGSEGVGLLRFGNNGNASLISEGLDVHIEPFARDRWFERNDRANRILPLKPKGFITEADVFTREELDRLPMYQELLIPTRFMWFAGAVAAGPNGSTIAITCERRLVDEPFTRAEVTVLDGVLAHLRRAIEISVALEGERDLGGLDMLEAMGRAAALVSPKGRLVRFNARFEALVGAGVQIREGRLAATDRASDDRFQALVRAVAGGTLPLMRDEPARIALSRGTGRLPLFASAIPLRGGGEEIFSASGALILFEDPQAIRLPAEALLQASFALTLAEARLVLAIVGGETPAEAARRLGYRADTARKYLQSAFAKTGTRRQAELAALVMRLA</sequence>
<accession>A0ABT0DRM4</accession>
<dbReference type="Proteomes" id="UP001202867">
    <property type="component" value="Unassembled WGS sequence"/>
</dbReference>
<dbReference type="InterPro" id="IPR036388">
    <property type="entry name" value="WH-like_DNA-bd_sf"/>
</dbReference>
<dbReference type="SUPFAM" id="SSF46894">
    <property type="entry name" value="C-terminal effector domain of the bipartite response regulators"/>
    <property type="match status" value="1"/>
</dbReference>
<keyword evidence="3" id="KW-1185">Reference proteome</keyword>
<feature type="domain" description="HTH luxR-type" evidence="1">
    <location>
        <begin position="307"/>
        <end position="364"/>
    </location>
</feature>
<comment type="caution">
    <text evidence="2">The sequence shown here is derived from an EMBL/GenBank/DDBJ whole genome shotgun (WGS) entry which is preliminary data.</text>
</comment>
<evidence type="ECO:0000313" key="3">
    <source>
        <dbReference type="Proteomes" id="UP001202867"/>
    </source>
</evidence>
<reference evidence="3" key="2">
    <citation type="submission" date="2023-07" db="EMBL/GenBank/DDBJ databases">
        <title>Ancylobacter moscoviensis sp. nov., facultatively methylotrophic bacteria from activated sludge and the reclassification of Starkeya novella (Starkey 1934) Kelly et al. 2000 as Ancylobacter novellus comb. nov., Starkeya koreensis Im et al. 2006 as Ancylobacter koreensis comb.nov., Angulomicrobium tetraedrale Vasil'eva et al. 1986 as Ancylobacter tetraedralis comb. nov., Angulomicrobium amanitiforme Fritz et al. 2004 as Ancylobacter amanitiformis comb. nov. and Methylorhabdus multivorans Doronina et al. 1996 as Ancylobacter multivorans comb. nov. and emended description of the genus Ancylobacter.</title>
        <authorList>
            <person name="Doronina N."/>
            <person name="Chemodurova A."/>
            <person name="Grouzdev D."/>
            <person name="Koziaeva V."/>
            <person name="Shi W."/>
            <person name="Wu L."/>
            <person name="Kaparullina E."/>
        </authorList>
    </citation>
    <scope>NUCLEOTIDE SEQUENCE [LARGE SCALE GENOMIC DNA]</scope>
    <source>
        <strain evidence="3">Jip08</strain>
    </source>
</reference>
<gene>
    <name evidence="2" type="ORF">MWN33_18020</name>
</gene>
<dbReference type="Gene3D" id="1.10.10.10">
    <property type="entry name" value="Winged helix-like DNA-binding domain superfamily/Winged helix DNA-binding domain"/>
    <property type="match status" value="1"/>
</dbReference>
<reference evidence="2 3" key="1">
    <citation type="submission" date="2022-04" db="EMBL/GenBank/DDBJ databases">
        <authorList>
            <person name="Grouzdev D.S."/>
            <person name="Pantiukh K.S."/>
            <person name="Krutkina M.S."/>
        </authorList>
    </citation>
    <scope>NUCLEOTIDE SEQUENCE [LARGE SCALE GENOMIC DNA]</scope>
    <source>
        <strain evidence="2 3">Jip08</strain>
    </source>
</reference>
<proteinExistence type="predicted"/>
<evidence type="ECO:0000313" key="2">
    <source>
        <dbReference type="EMBL" id="MCK0209932.1"/>
    </source>
</evidence>
<dbReference type="InterPro" id="IPR000792">
    <property type="entry name" value="Tscrpt_reg_LuxR_C"/>
</dbReference>
<dbReference type="RefSeq" id="WP_247202440.1">
    <property type="nucleotide sequence ID" value="NZ_JALKCG010000010.1"/>
</dbReference>
<evidence type="ECO:0000259" key="1">
    <source>
        <dbReference type="SMART" id="SM00421"/>
    </source>
</evidence>